<name>A0A8J7L4W3_9CYAN</name>
<evidence type="ECO:0000313" key="1">
    <source>
        <dbReference type="EMBL" id="MBH8555221.1"/>
    </source>
</evidence>
<comment type="caution">
    <text evidence="1">The sequence shown here is derived from an EMBL/GenBank/DDBJ whole genome shotgun (WGS) entry which is preliminary data.</text>
</comment>
<keyword evidence="2" id="KW-1185">Reference proteome</keyword>
<reference evidence="1 2" key="1">
    <citation type="journal article" date="2021" name="Int. J. Syst. Evol. Microbiol.">
        <title>Amazonocrinis nigriterrae gen. nov., sp. nov., Atlanticothrix silvestris gen. nov., sp. nov. and Dendronalium phyllosphericum gen. nov., sp. nov., nostocacean cyanobacteria from Brazilian environments.</title>
        <authorList>
            <person name="Alvarenga D.O."/>
            <person name="Andreote A.P.D."/>
            <person name="Branco L.H.Z."/>
            <person name="Delbaje E."/>
            <person name="Cruz R.B."/>
            <person name="Varani A.M."/>
            <person name="Fiore M.F."/>
        </authorList>
    </citation>
    <scope>NUCLEOTIDE SEQUENCE [LARGE SCALE GENOMIC DNA]</scope>
    <source>
        <strain evidence="1 2">CENA357</strain>
    </source>
</reference>
<dbReference type="PANTHER" id="PTHR39550:SF1">
    <property type="entry name" value="SLL0658 PROTEIN"/>
    <property type="match status" value="1"/>
</dbReference>
<dbReference type="Proteomes" id="UP000599391">
    <property type="component" value="Unassembled WGS sequence"/>
</dbReference>
<dbReference type="AlphaFoldDB" id="A0A8J7L4W3"/>
<dbReference type="InterPro" id="IPR021799">
    <property type="entry name" value="PIN-like_prokaryotic"/>
</dbReference>
<dbReference type="Pfam" id="PF11848">
    <property type="entry name" value="DUF3368"/>
    <property type="match status" value="1"/>
</dbReference>
<dbReference type="PANTHER" id="PTHR39550">
    <property type="entry name" value="SLL0658 PROTEIN"/>
    <property type="match status" value="1"/>
</dbReference>
<evidence type="ECO:0000313" key="2">
    <source>
        <dbReference type="Proteomes" id="UP000599391"/>
    </source>
</evidence>
<gene>
    <name evidence="1" type="ORF">I8751_23300</name>
</gene>
<accession>A0A8J7L4W3</accession>
<proteinExistence type="predicted"/>
<organism evidence="1 2">
    <name type="scientific">Atlanticothrix silvestris CENA357</name>
    <dbReference type="NCBI Taxonomy" id="1725252"/>
    <lineage>
        <taxon>Bacteria</taxon>
        <taxon>Bacillati</taxon>
        <taxon>Cyanobacteriota</taxon>
        <taxon>Cyanophyceae</taxon>
        <taxon>Nostocales</taxon>
        <taxon>Nodulariaceae</taxon>
        <taxon>Atlanticothrix</taxon>
        <taxon>Atlanticothrix silvestris</taxon>
    </lineage>
</organism>
<dbReference type="EMBL" id="JAECZB010000092">
    <property type="protein sequence ID" value="MBH8555221.1"/>
    <property type="molecule type" value="Genomic_DNA"/>
</dbReference>
<sequence>MVIISDTSVITNLISIEHIFLLKSLYQRVIIPQGVYQELSRCHPIILSELLTEISPLLEIRTVIDKNKVDELKQQTKLDQGESEAIILALDLKTDLLLIDERRGRAEAQRLGIRITGLLGVLLEGKTKGFIISVKPLMDQLIESSTFWISPRLYDKILVLAGEIEAE</sequence>
<protein>
    <submittedName>
        <fullName evidence="1">DUF3368 domain-containing protein</fullName>
    </submittedName>
</protein>